<feature type="chain" id="PRO_5045291741" evidence="11">
    <location>
        <begin position="26"/>
        <end position="358"/>
    </location>
</feature>
<evidence type="ECO:0000256" key="5">
    <source>
        <dbReference type="ARBA" id="ARBA00022692"/>
    </source>
</evidence>
<keyword evidence="4" id="KW-1134">Transmembrane beta strand</keyword>
<dbReference type="InterPro" id="IPR001702">
    <property type="entry name" value="Porin_Gram-ve"/>
</dbReference>
<dbReference type="Proteomes" id="UP001248067">
    <property type="component" value="Unassembled WGS sequence"/>
</dbReference>
<evidence type="ECO:0000313" key="14">
    <source>
        <dbReference type="Proteomes" id="UP001248067"/>
    </source>
</evidence>
<reference evidence="13 14" key="1">
    <citation type="submission" date="2019-06" db="EMBL/GenBank/DDBJ databases">
        <title>Evolution of Burkholderia multivorans in the lungs of Cystic Fibrosis patients.</title>
        <authorList>
            <person name="Moreira L.M."/>
        </authorList>
    </citation>
    <scope>NUCLEOTIDE SEQUENCE [LARGE SCALE GENOMIC DNA]</scope>
    <source>
        <strain evidence="13 14">VC13239</strain>
    </source>
</reference>
<evidence type="ECO:0000313" key="13">
    <source>
        <dbReference type="EMBL" id="MDR8757519.1"/>
    </source>
</evidence>
<accession>A0ABU2ED68</accession>
<evidence type="ECO:0000256" key="1">
    <source>
        <dbReference type="ARBA" id="ARBA00004571"/>
    </source>
</evidence>
<dbReference type="InterPro" id="IPR033900">
    <property type="entry name" value="Gram_neg_porin_domain"/>
</dbReference>
<dbReference type="PANTHER" id="PTHR34501:SF9">
    <property type="entry name" value="MAJOR OUTER MEMBRANE PROTEIN P.IA"/>
    <property type="match status" value="1"/>
</dbReference>
<dbReference type="Pfam" id="PF13609">
    <property type="entry name" value="Porin_4"/>
    <property type="match status" value="1"/>
</dbReference>
<name>A0ABU2ED68_9BURK</name>
<evidence type="ECO:0000259" key="12">
    <source>
        <dbReference type="Pfam" id="PF13609"/>
    </source>
</evidence>
<dbReference type="PRINTS" id="PR00184">
    <property type="entry name" value="NEISSPPORIN"/>
</dbReference>
<dbReference type="InterPro" id="IPR050298">
    <property type="entry name" value="Gram-neg_bact_OMP"/>
</dbReference>
<dbReference type="RefSeq" id="WP_034194716.1">
    <property type="nucleotide sequence ID" value="NZ_CADFDQ010000040.1"/>
</dbReference>
<evidence type="ECO:0000256" key="3">
    <source>
        <dbReference type="ARBA" id="ARBA00022448"/>
    </source>
</evidence>
<evidence type="ECO:0000256" key="9">
    <source>
        <dbReference type="ARBA" id="ARBA00023136"/>
    </source>
</evidence>
<keyword evidence="7" id="KW-0406">Ion transport</keyword>
<evidence type="ECO:0000256" key="2">
    <source>
        <dbReference type="ARBA" id="ARBA00011233"/>
    </source>
</evidence>
<comment type="subunit">
    <text evidence="2">Homotrimer.</text>
</comment>
<proteinExistence type="predicted"/>
<keyword evidence="5" id="KW-0812">Transmembrane</keyword>
<keyword evidence="6 11" id="KW-0732">Signal</keyword>
<dbReference type="Gene3D" id="2.40.160.10">
    <property type="entry name" value="Porin"/>
    <property type="match status" value="1"/>
</dbReference>
<evidence type="ECO:0000256" key="10">
    <source>
        <dbReference type="ARBA" id="ARBA00023237"/>
    </source>
</evidence>
<keyword evidence="8" id="KW-0626">Porin</keyword>
<comment type="subcellular location">
    <subcellularLocation>
        <location evidence="1">Cell outer membrane</location>
        <topology evidence="1">Multi-pass membrane protein</topology>
    </subcellularLocation>
</comment>
<evidence type="ECO:0000256" key="4">
    <source>
        <dbReference type="ARBA" id="ARBA00022452"/>
    </source>
</evidence>
<keyword evidence="9" id="KW-0472">Membrane</keyword>
<evidence type="ECO:0000256" key="8">
    <source>
        <dbReference type="ARBA" id="ARBA00023114"/>
    </source>
</evidence>
<evidence type="ECO:0000256" key="6">
    <source>
        <dbReference type="ARBA" id="ARBA00022729"/>
    </source>
</evidence>
<evidence type="ECO:0000256" key="7">
    <source>
        <dbReference type="ARBA" id="ARBA00023065"/>
    </source>
</evidence>
<evidence type="ECO:0000256" key="11">
    <source>
        <dbReference type="SAM" id="SignalP"/>
    </source>
</evidence>
<feature type="domain" description="Porin" evidence="12">
    <location>
        <begin position="13"/>
        <end position="329"/>
    </location>
</feature>
<gene>
    <name evidence="13" type="ORF">FEQ00_05973</name>
</gene>
<dbReference type="SUPFAM" id="SSF56935">
    <property type="entry name" value="Porins"/>
    <property type="match status" value="1"/>
</dbReference>
<protein>
    <submittedName>
        <fullName evidence="13">Outer membrane porin protein 32</fullName>
    </submittedName>
</protein>
<keyword evidence="14" id="KW-1185">Reference proteome</keyword>
<feature type="signal peptide" evidence="11">
    <location>
        <begin position="1"/>
        <end position="25"/>
    </location>
</feature>
<dbReference type="PANTHER" id="PTHR34501">
    <property type="entry name" value="PROTEIN YDDL-RELATED"/>
    <property type="match status" value="1"/>
</dbReference>
<dbReference type="CDD" id="cd00342">
    <property type="entry name" value="gram_neg_porins"/>
    <property type="match status" value="1"/>
</dbReference>
<dbReference type="InterPro" id="IPR023614">
    <property type="entry name" value="Porin_dom_sf"/>
</dbReference>
<organism evidence="13 14">
    <name type="scientific">Burkholderia pseudomultivorans</name>
    <dbReference type="NCBI Taxonomy" id="1207504"/>
    <lineage>
        <taxon>Bacteria</taxon>
        <taxon>Pseudomonadati</taxon>
        <taxon>Pseudomonadota</taxon>
        <taxon>Betaproteobacteria</taxon>
        <taxon>Burkholderiales</taxon>
        <taxon>Burkholderiaceae</taxon>
        <taxon>Burkholderia</taxon>
        <taxon>Burkholderia cepacia complex</taxon>
    </lineage>
</organism>
<dbReference type="EMBL" id="VJSY01000063">
    <property type="protein sequence ID" value="MDR8757519.1"/>
    <property type="molecule type" value="Genomic_DNA"/>
</dbReference>
<keyword evidence="3" id="KW-0813">Transport</keyword>
<comment type="caution">
    <text evidence="13">The sequence shown here is derived from an EMBL/GenBank/DDBJ whole genome shotgun (WGS) entry which is preliminary data.</text>
</comment>
<sequence>MRLTKRKLGLFVTAASLLLCGEVHAQSSVTLYGVVDGGLLYVSKTPDAKTGLNDGRTFAMVDSGSSPSVFGLKGMEDLGGGLKAKFALESGIDIANGGFNDSNGNLFGRQAWVSIDSNFGEAKIGLQFSPFFLALHESDPRGLAQFGSGLVNYVDNIVGTAVFNSNAISYTSPNIAGFEGSAMLALGGTAGDFQAGRQYSASLKYDNGTLMVNAAIYDGNGGGTAAQTPIPTTIEFEGRTLGAAYRFGGLTAKADFVNYKVAGSMNNNVYGGGLDYYVSAQLNVNGGVWVTSDRNRTANHSLLVGLGTQYFLSKATSLYADIGVVNNHGAMNTGFSIAQIYGVTGTSTGVEVGVRHSF</sequence>
<dbReference type="PRINTS" id="PR00182">
    <property type="entry name" value="ECOLNEIPORIN"/>
</dbReference>
<keyword evidence="10" id="KW-0998">Cell outer membrane</keyword>
<dbReference type="InterPro" id="IPR002299">
    <property type="entry name" value="Porin_Neis"/>
</dbReference>